<dbReference type="InterPro" id="IPR001498">
    <property type="entry name" value="Impact_N"/>
</dbReference>
<comment type="similarity">
    <text evidence="1">Belongs to the IMPACT family.</text>
</comment>
<evidence type="ECO:0000259" key="3">
    <source>
        <dbReference type="Pfam" id="PF09186"/>
    </source>
</evidence>
<dbReference type="PROSITE" id="PS00910">
    <property type="entry name" value="UPF0029"/>
    <property type="match status" value="1"/>
</dbReference>
<dbReference type="NCBIfam" id="TIGR00257">
    <property type="entry name" value="IMPACT_YIGZ"/>
    <property type="match status" value="1"/>
</dbReference>
<organism evidence="4 5">
    <name type="scientific">Dorea acetigenes</name>
    <dbReference type="NCBI Taxonomy" id="2981787"/>
    <lineage>
        <taxon>Bacteria</taxon>
        <taxon>Bacillati</taxon>
        <taxon>Bacillota</taxon>
        <taxon>Clostridia</taxon>
        <taxon>Lachnospirales</taxon>
        <taxon>Lachnospiraceae</taxon>
        <taxon>Dorea</taxon>
    </lineage>
</organism>
<evidence type="ECO:0000313" key="4">
    <source>
        <dbReference type="EMBL" id="MCU6685212.1"/>
    </source>
</evidence>
<protein>
    <submittedName>
        <fullName evidence="4">YigZ family protein</fullName>
    </submittedName>
</protein>
<reference evidence="4 5" key="1">
    <citation type="journal article" date="2021" name="ISME Commun">
        <title>Automated analysis of genomic sequences facilitates high-throughput and comprehensive description of bacteria.</title>
        <authorList>
            <person name="Hitch T.C.A."/>
        </authorList>
    </citation>
    <scope>NUCLEOTIDE SEQUENCE [LARGE SCALE GENOMIC DNA]</scope>
    <source>
        <strain evidence="4 5">Sanger_03</strain>
    </source>
</reference>
<dbReference type="InterPro" id="IPR035647">
    <property type="entry name" value="EFG_III/V"/>
</dbReference>
<dbReference type="SUPFAM" id="SSF54211">
    <property type="entry name" value="Ribosomal protein S5 domain 2-like"/>
    <property type="match status" value="1"/>
</dbReference>
<dbReference type="InterPro" id="IPR020569">
    <property type="entry name" value="UPF0029_Impact_CS"/>
</dbReference>
<dbReference type="InterPro" id="IPR015269">
    <property type="entry name" value="UPF0029_Impact_C"/>
</dbReference>
<keyword evidence="5" id="KW-1185">Reference proteome</keyword>
<dbReference type="EMBL" id="JAOQJU010000001">
    <property type="protein sequence ID" value="MCU6685212.1"/>
    <property type="molecule type" value="Genomic_DNA"/>
</dbReference>
<dbReference type="Pfam" id="PF01205">
    <property type="entry name" value="Impact_N"/>
    <property type="match status" value="1"/>
</dbReference>
<dbReference type="InterPro" id="IPR020568">
    <property type="entry name" value="Ribosomal_Su5_D2-typ_SF"/>
</dbReference>
<dbReference type="PANTHER" id="PTHR16301:SF20">
    <property type="entry name" value="IMPACT FAMILY MEMBER YIGZ"/>
    <property type="match status" value="1"/>
</dbReference>
<evidence type="ECO:0000259" key="2">
    <source>
        <dbReference type="Pfam" id="PF01205"/>
    </source>
</evidence>
<dbReference type="Gene3D" id="3.30.70.240">
    <property type="match status" value="1"/>
</dbReference>
<dbReference type="Proteomes" id="UP001652431">
    <property type="component" value="Unassembled WGS sequence"/>
</dbReference>
<feature type="domain" description="UPF0029" evidence="3">
    <location>
        <begin position="140"/>
        <end position="195"/>
    </location>
</feature>
<dbReference type="InterPro" id="IPR023582">
    <property type="entry name" value="Impact"/>
</dbReference>
<dbReference type="Pfam" id="PF09186">
    <property type="entry name" value="DUF1949"/>
    <property type="match status" value="1"/>
</dbReference>
<dbReference type="PANTHER" id="PTHR16301">
    <property type="entry name" value="IMPACT-RELATED"/>
    <property type="match status" value="1"/>
</dbReference>
<dbReference type="InterPro" id="IPR036956">
    <property type="entry name" value="Impact_N_sf"/>
</dbReference>
<dbReference type="SUPFAM" id="SSF54980">
    <property type="entry name" value="EF-G C-terminal domain-like"/>
    <property type="match status" value="1"/>
</dbReference>
<feature type="domain" description="Impact N-terminal" evidence="2">
    <location>
        <begin position="19"/>
        <end position="122"/>
    </location>
</feature>
<accession>A0ABT2RIH3</accession>
<evidence type="ECO:0000313" key="5">
    <source>
        <dbReference type="Proteomes" id="UP001652431"/>
    </source>
</evidence>
<dbReference type="InterPro" id="IPR015796">
    <property type="entry name" value="Impact_YigZ-like"/>
</dbReference>
<dbReference type="RefSeq" id="WP_158367417.1">
    <property type="nucleotide sequence ID" value="NZ_JAOQJU010000001.1"/>
</dbReference>
<sequence length="218" mass="23947">MLKNYRTVYQGGEGEIVEKKSRFIATVIPAAEEEEALAFIEAMNKKYWNATHNCFAYVIGERNEIQRCSDDGEPSGTAGKPMLDVLLGEELHNTAVVVTRYFGGTLLGTGGLVRAYSSAVKAGLASSVIITKKQGIKLEITTEYTGLGKIQYILAEKGMTVLDTLYTDKVEMTVLVPARELEGLKAAIMEGTNGRVRMEEGETCYYAEIEGKNRVLED</sequence>
<dbReference type="Gene3D" id="3.30.230.30">
    <property type="entry name" value="Impact, N-terminal domain"/>
    <property type="match status" value="1"/>
</dbReference>
<comment type="caution">
    <text evidence="4">The sequence shown here is derived from an EMBL/GenBank/DDBJ whole genome shotgun (WGS) entry which is preliminary data.</text>
</comment>
<gene>
    <name evidence="4" type="ORF">OCV99_01355</name>
</gene>
<proteinExistence type="inferred from homology"/>
<name>A0ABT2RIH3_9FIRM</name>
<evidence type="ECO:0000256" key="1">
    <source>
        <dbReference type="ARBA" id="ARBA00007665"/>
    </source>
</evidence>